<evidence type="ECO:0000313" key="1">
    <source>
        <dbReference type="EMBL" id="MCS7476717.1"/>
    </source>
</evidence>
<dbReference type="Gene3D" id="2.130.10.10">
    <property type="entry name" value="YVTN repeat-like/Quinoprotein amine dehydrogenase"/>
    <property type="match status" value="1"/>
</dbReference>
<organism evidence="1 2">
    <name type="scientific">Umezawaea endophytica</name>
    <dbReference type="NCBI Taxonomy" id="1654476"/>
    <lineage>
        <taxon>Bacteria</taxon>
        <taxon>Bacillati</taxon>
        <taxon>Actinomycetota</taxon>
        <taxon>Actinomycetes</taxon>
        <taxon>Pseudonocardiales</taxon>
        <taxon>Pseudonocardiaceae</taxon>
        <taxon>Umezawaea</taxon>
    </lineage>
</organism>
<dbReference type="SUPFAM" id="SSF82171">
    <property type="entry name" value="DPP6 N-terminal domain-like"/>
    <property type="match status" value="1"/>
</dbReference>
<keyword evidence="2" id="KW-1185">Reference proteome</keyword>
<name>A0A9X3ADZ7_9PSEU</name>
<gene>
    <name evidence="1" type="ORF">NZH93_07615</name>
</gene>
<dbReference type="InterPro" id="IPR015943">
    <property type="entry name" value="WD40/YVTN_repeat-like_dom_sf"/>
</dbReference>
<sequence length="650" mass="70409">MIRRASVFPEVTRQRGPGVPALPKWLAPPPPPAVDAAVDVLCARRRDRSRTAVLVPDGEGSDVLGLSVAARLVCAHPRVRWRFRDRTWWLRIGDRASGEAATLAVLRRRDDALAGGPLGFPEGWSSERGRYLLRAYRRLLLVVDEVPPDAVEPHRLVSTERGHAGLLVSGPVPPGATPIAVPSAVLGEWCRRRLRDLPLPDGDRDRLNALAVVDGGTEVPIGLVEALWGTGPEETRSLLDRLARPGLLRVTSGSTVSVDPLVTAMGRESLGVEGFRDATAGLLDRIAAAVPAAAPLPGSSCDQAWWTATTDDGCLRDLLVRALLRAGRRERAAALTGDLRWIAHRVRHDGPAAALDDLAALTDDESGTRTRSFTSVARLLDPLDPVTAVDDVLIDELRHHPAWSAQAEALQEATARPVLRGHRPRLSEVRRPHVGSAVLAPDRRHLATAVGTTVTCTDLDGGTATTLSLSRDESVRQLCFGPAGDWVAVLSHNSRNGFGVEDPPYTTYLRVWEPATGTTRFRLSEGRHFRHFGSFTISPDGESLCLSANDGDHLLTTSTGGPHPGPHVPPDPVPDPLVSPGGTWRASIEADVVRLHDLRHDRPGPLTRTTGSRSDHVGGVLWITDHEFLVHGSNGWGRYRVVVDHDRDFR</sequence>
<comment type="caution">
    <text evidence="1">The sequence shown here is derived from an EMBL/GenBank/DDBJ whole genome shotgun (WGS) entry which is preliminary data.</text>
</comment>
<reference evidence="1" key="1">
    <citation type="submission" date="2022-08" db="EMBL/GenBank/DDBJ databases">
        <authorList>
            <person name="Tistechok S."/>
            <person name="Samborskyy M."/>
            <person name="Roman I."/>
        </authorList>
    </citation>
    <scope>NUCLEOTIDE SEQUENCE</scope>
    <source>
        <strain evidence="1">DSM 103496</strain>
    </source>
</reference>
<evidence type="ECO:0000313" key="2">
    <source>
        <dbReference type="Proteomes" id="UP001141259"/>
    </source>
</evidence>
<proteinExistence type="predicted"/>
<dbReference type="EMBL" id="JANYMP010000003">
    <property type="protein sequence ID" value="MCS7476717.1"/>
    <property type="molecule type" value="Genomic_DNA"/>
</dbReference>
<dbReference type="Proteomes" id="UP001141259">
    <property type="component" value="Unassembled WGS sequence"/>
</dbReference>
<dbReference type="RefSeq" id="WP_259622233.1">
    <property type="nucleotide sequence ID" value="NZ_JANYMP010000003.1"/>
</dbReference>
<protein>
    <submittedName>
        <fullName evidence="1">WD40 repeat domain-containing protein</fullName>
    </submittedName>
</protein>
<dbReference type="AlphaFoldDB" id="A0A9X3ADZ7"/>
<accession>A0A9X3ADZ7</accession>